<dbReference type="AlphaFoldDB" id="A0A1G7A906"/>
<evidence type="ECO:0000313" key="3">
    <source>
        <dbReference type="EMBL" id="SDE11374.1"/>
    </source>
</evidence>
<evidence type="ECO:0000256" key="1">
    <source>
        <dbReference type="SAM" id="MobiDB-lite"/>
    </source>
</evidence>
<sequence>MSETPDTAGSTQLADDDLLFQGRIEEVRKVWNVQRAGRIKGPISVDDVREIALLLAGHGLPPSVRAIRQVFGGGSPNVITPHLRQLWLNRTLQRGLASREDGAKLPQRLLDLWDVLLEEARVAARASFSEIADQQDATRTQLDVLRRDLETREQVLGERLAGMEAEVASARLSAQDLRGTLAERTKERDQALVEAQVQRKRLEEALADAAEAKHALAVTQGELAAANERVKAEANKNAHEAERHRHLQDQLAEAQKRADNLVLERATLQLALNAAQAETKSARDLQMESASAARDTANRLAKAEADLEATRQTLEGLRADYDRRGTDLLQHQKTVATLTAEAKLRDKLEIDLNRAREDLRSVIHERDNLLRNPPALIGQLERIHQALTALKTPQNQTS</sequence>
<name>A0A1G7A906_9GAMM</name>
<keyword evidence="3" id="KW-0238">DNA-binding</keyword>
<dbReference type="InterPro" id="IPR021104">
    <property type="entry name" value="KfrA_DNA-bd_N"/>
</dbReference>
<reference evidence="3 4" key="1">
    <citation type="submission" date="2016-10" db="EMBL/GenBank/DDBJ databases">
        <authorList>
            <person name="de Groot N.N."/>
        </authorList>
    </citation>
    <scope>NUCLEOTIDE SEQUENCE [LARGE SCALE GENOMIC DNA]</scope>
    <source>
        <strain evidence="3 4">DSM 16957</strain>
    </source>
</reference>
<evidence type="ECO:0000313" key="4">
    <source>
        <dbReference type="Proteomes" id="UP000199603"/>
    </source>
</evidence>
<keyword evidence="4" id="KW-1185">Reference proteome</keyword>
<protein>
    <submittedName>
        <fullName evidence="3">Replication region DNA-binding N-term</fullName>
    </submittedName>
</protein>
<proteinExistence type="predicted"/>
<gene>
    <name evidence="3" type="ORF">SAMN04488509_12114</name>
</gene>
<dbReference type="Pfam" id="PF11740">
    <property type="entry name" value="KfrA_N"/>
    <property type="match status" value="1"/>
</dbReference>
<dbReference type="OrthoDB" id="6028224at2"/>
<dbReference type="STRING" id="265719.SAMN04488509_12114"/>
<feature type="domain" description="KfrA N-terminal DNA-binding" evidence="2">
    <location>
        <begin position="46"/>
        <end position="156"/>
    </location>
</feature>
<dbReference type="Proteomes" id="UP000199603">
    <property type="component" value="Unassembled WGS sequence"/>
</dbReference>
<feature type="compositionally biased region" description="Basic and acidic residues" evidence="1">
    <location>
        <begin position="233"/>
        <end position="243"/>
    </location>
</feature>
<dbReference type="EMBL" id="FNAG01000021">
    <property type="protein sequence ID" value="SDE11374.1"/>
    <property type="molecule type" value="Genomic_DNA"/>
</dbReference>
<dbReference type="GO" id="GO:0003677">
    <property type="term" value="F:DNA binding"/>
    <property type="evidence" value="ECO:0007669"/>
    <property type="project" value="UniProtKB-KW"/>
</dbReference>
<accession>A0A1G7A906</accession>
<evidence type="ECO:0000259" key="2">
    <source>
        <dbReference type="Pfam" id="PF11740"/>
    </source>
</evidence>
<feature type="region of interest" description="Disordered" evidence="1">
    <location>
        <begin position="233"/>
        <end position="252"/>
    </location>
</feature>
<organism evidence="3 4">
    <name type="scientific">Aquimonas voraii</name>
    <dbReference type="NCBI Taxonomy" id="265719"/>
    <lineage>
        <taxon>Bacteria</taxon>
        <taxon>Pseudomonadati</taxon>
        <taxon>Pseudomonadota</taxon>
        <taxon>Gammaproteobacteria</taxon>
        <taxon>Lysobacterales</taxon>
        <taxon>Lysobacteraceae</taxon>
        <taxon>Aquimonas</taxon>
    </lineage>
</organism>